<dbReference type="EMBL" id="CABWLR010000002">
    <property type="protein sequence ID" value="VXB42141.1"/>
    <property type="molecule type" value="Genomic_DNA"/>
</dbReference>
<evidence type="ECO:0000259" key="8">
    <source>
        <dbReference type="Pfam" id="PF14322"/>
    </source>
</evidence>
<dbReference type="RefSeq" id="WP_159302460.1">
    <property type="nucleotide sequence ID" value="NZ_LR733271.1"/>
</dbReference>
<reference evidence="9 10" key="1">
    <citation type="submission" date="2019-10" db="EMBL/GenBank/DDBJ databases">
        <authorList>
            <person name="Karimi E."/>
        </authorList>
    </citation>
    <scope>NUCLEOTIDE SEQUENCE [LARGE SCALE GENOMIC DNA]</scope>
    <source>
        <strain evidence="9">Maribacter sp. 151</strain>
    </source>
</reference>
<dbReference type="InterPro" id="IPR011990">
    <property type="entry name" value="TPR-like_helical_dom_sf"/>
</dbReference>
<protein>
    <submittedName>
        <fullName evidence="9">Starch-binding associating with outer membrane</fullName>
    </submittedName>
</protein>
<evidence type="ECO:0000256" key="4">
    <source>
        <dbReference type="ARBA" id="ARBA00023136"/>
    </source>
</evidence>
<dbReference type="AlphaFoldDB" id="A0A653QK92"/>
<name>A0A653QK92_9FLAO</name>
<evidence type="ECO:0000256" key="1">
    <source>
        <dbReference type="ARBA" id="ARBA00004442"/>
    </source>
</evidence>
<dbReference type="InterPro" id="IPR033985">
    <property type="entry name" value="SusD-like_N"/>
</dbReference>
<feature type="domain" description="RagB/SusD" evidence="7">
    <location>
        <begin position="378"/>
        <end position="573"/>
    </location>
</feature>
<feature type="region of interest" description="Disordered" evidence="6">
    <location>
        <begin position="546"/>
        <end position="575"/>
    </location>
</feature>
<organism evidence="9 10">
    <name type="scientific">Maribacter litoralis</name>
    <dbReference type="NCBI Taxonomy" id="2059726"/>
    <lineage>
        <taxon>Bacteria</taxon>
        <taxon>Pseudomonadati</taxon>
        <taxon>Bacteroidota</taxon>
        <taxon>Flavobacteriia</taxon>
        <taxon>Flavobacteriales</taxon>
        <taxon>Flavobacteriaceae</taxon>
        <taxon>Maribacter</taxon>
    </lineage>
</organism>
<dbReference type="GO" id="GO:0009279">
    <property type="term" value="C:cell outer membrane"/>
    <property type="evidence" value="ECO:0007669"/>
    <property type="project" value="UniProtKB-SubCell"/>
</dbReference>
<keyword evidence="4" id="KW-0472">Membrane</keyword>
<dbReference type="PROSITE" id="PS51257">
    <property type="entry name" value="PROKAR_LIPOPROTEIN"/>
    <property type="match status" value="1"/>
</dbReference>
<sequence>MKSIKKIIVKGFVLLTLVGVSCNENTFLDEPNPNALTEASFWKTESHFNSALTSVYGALQYRSVSGSELVQEFVMSDLAGTEAWYRPFPFRNLTYTNGQNHLSEKWQELYVGIFRANTILTQLQTVDEDILDETTKTEIEAQARFLRAFFYFQLVHTYGGAMIHDEVAQSLEELSKELSSTADVNAQIIIPDLEFAMSNLPETWESTAAGRATWGAATSLLGKVYLYDEQWPQAASLFKEVIDSGIYSLTRNIEDNFTHFNEFNEESIFEVNYSFDLNPGNSGFAEDDTSIGGAGAESTTLSTEVGHIQYGAFNTVLASYNLHEMLVNDEVDPNNSINDGNLESRRMNYTIAPRNGEGDWYLAPFSEAKATWGGGQSAYVKKHSNWYHMDGEPVRGRSGINFRHIRYADVLLMYAEAVINANGDFATAISYVDMVRSRAGVVTLQQYMDMNGGMFPQLHVSKQVHGDQPMVTANAQTVLTHIQRVERAIELCFEGHRYKDLVRWGIVKEVFDDLRADEIWRETNLDITGQGVAPLFISGRVRPDFSQSSQNYKPEEHNYFPIPSGEVLNNPNFNN</sequence>
<comment type="subcellular location">
    <subcellularLocation>
        <location evidence="1">Cell outer membrane</location>
    </subcellularLocation>
</comment>
<accession>A0A653QK92</accession>
<feature type="domain" description="SusD-like N-terminal" evidence="8">
    <location>
        <begin position="27"/>
        <end position="226"/>
    </location>
</feature>
<evidence type="ECO:0000313" key="9">
    <source>
        <dbReference type="EMBL" id="VXB42141.1"/>
    </source>
</evidence>
<gene>
    <name evidence="9" type="ORF">MARI151_20557</name>
</gene>
<evidence type="ECO:0000256" key="3">
    <source>
        <dbReference type="ARBA" id="ARBA00022729"/>
    </source>
</evidence>
<evidence type="ECO:0000313" key="10">
    <source>
        <dbReference type="Proteomes" id="UP000430202"/>
    </source>
</evidence>
<dbReference type="SUPFAM" id="SSF48452">
    <property type="entry name" value="TPR-like"/>
    <property type="match status" value="1"/>
</dbReference>
<keyword evidence="3" id="KW-0732">Signal</keyword>
<evidence type="ECO:0000256" key="5">
    <source>
        <dbReference type="ARBA" id="ARBA00023237"/>
    </source>
</evidence>
<proteinExistence type="inferred from homology"/>
<keyword evidence="5" id="KW-0998">Cell outer membrane</keyword>
<dbReference type="Proteomes" id="UP000430202">
    <property type="component" value="Unassembled WGS sequence"/>
</dbReference>
<dbReference type="Pfam" id="PF14322">
    <property type="entry name" value="SusD-like_3"/>
    <property type="match status" value="1"/>
</dbReference>
<evidence type="ECO:0000256" key="6">
    <source>
        <dbReference type="SAM" id="MobiDB-lite"/>
    </source>
</evidence>
<evidence type="ECO:0000259" key="7">
    <source>
        <dbReference type="Pfam" id="PF07980"/>
    </source>
</evidence>
<comment type="similarity">
    <text evidence="2">Belongs to the SusD family.</text>
</comment>
<keyword evidence="10" id="KW-1185">Reference proteome</keyword>
<dbReference type="InterPro" id="IPR012944">
    <property type="entry name" value="SusD_RagB_dom"/>
</dbReference>
<dbReference type="Pfam" id="PF07980">
    <property type="entry name" value="SusD_RagB"/>
    <property type="match status" value="1"/>
</dbReference>
<evidence type="ECO:0000256" key="2">
    <source>
        <dbReference type="ARBA" id="ARBA00006275"/>
    </source>
</evidence>
<dbReference type="Gene3D" id="1.25.40.390">
    <property type="match status" value="1"/>
</dbReference>